<dbReference type="SUPFAM" id="SSF51316">
    <property type="entry name" value="Mss4-like"/>
    <property type="match status" value="1"/>
</dbReference>
<evidence type="ECO:0000313" key="5">
    <source>
        <dbReference type="EMBL" id="UYQ72201.1"/>
    </source>
</evidence>
<evidence type="ECO:0000256" key="1">
    <source>
        <dbReference type="ARBA" id="ARBA00005495"/>
    </source>
</evidence>
<evidence type="ECO:0000256" key="3">
    <source>
        <dbReference type="ARBA" id="ARBA00022833"/>
    </source>
</evidence>
<dbReference type="Pfam" id="PF04828">
    <property type="entry name" value="GFA"/>
    <property type="match status" value="1"/>
</dbReference>
<dbReference type="EMBL" id="CP107716">
    <property type="protein sequence ID" value="UYQ72201.1"/>
    <property type="molecule type" value="Genomic_DNA"/>
</dbReference>
<evidence type="ECO:0000259" key="4">
    <source>
        <dbReference type="PROSITE" id="PS51891"/>
    </source>
</evidence>
<name>A0ABY6INM1_9HYPH</name>
<dbReference type="PANTHER" id="PTHR28620">
    <property type="entry name" value="CENTROMERE PROTEIN V"/>
    <property type="match status" value="1"/>
</dbReference>
<evidence type="ECO:0000313" key="6">
    <source>
        <dbReference type="Proteomes" id="UP001163882"/>
    </source>
</evidence>
<gene>
    <name evidence="5" type="ORF">OF122_19565</name>
</gene>
<sequence length="122" mass="13440">MSEQADIPVYEGSCQCGAVRFTARTRLEAPFQCNCSRCRRLNAVMHSVPGDDFVLLGGSEALKTYKFNSHTIAHQFCTQCGIQPFAAGSDGQGNTIHVINVHCLNEPRYDRNAISHFNGADF</sequence>
<reference evidence="5" key="1">
    <citation type="submission" date="2022-10" db="EMBL/GenBank/DDBJ databases">
        <title>YIM 151497 complete genome.</title>
        <authorList>
            <person name="Chen X."/>
        </authorList>
    </citation>
    <scope>NUCLEOTIDE SEQUENCE</scope>
    <source>
        <strain evidence="5">YIM 151497</strain>
    </source>
</reference>
<dbReference type="Proteomes" id="UP001163882">
    <property type="component" value="Chromosome"/>
</dbReference>
<keyword evidence="2" id="KW-0479">Metal-binding</keyword>
<dbReference type="Gene3D" id="2.170.150.70">
    <property type="match status" value="1"/>
</dbReference>
<keyword evidence="6" id="KW-1185">Reference proteome</keyword>
<proteinExistence type="inferred from homology"/>
<dbReference type="RefSeq" id="WP_264225841.1">
    <property type="nucleotide sequence ID" value="NZ_CP107716.1"/>
</dbReference>
<organism evidence="5 6">
    <name type="scientific">Pelagibacterium flavum</name>
    <dbReference type="NCBI Taxonomy" id="2984530"/>
    <lineage>
        <taxon>Bacteria</taxon>
        <taxon>Pseudomonadati</taxon>
        <taxon>Pseudomonadota</taxon>
        <taxon>Alphaproteobacteria</taxon>
        <taxon>Hyphomicrobiales</taxon>
        <taxon>Devosiaceae</taxon>
        <taxon>Pelagibacterium</taxon>
    </lineage>
</organism>
<comment type="similarity">
    <text evidence="1">Belongs to the Gfa family.</text>
</comment>
<dbReference type="InterPro" id="IPR006913">
    <property type="entry name" value="CENP-V/GFA"/>
</dbReference>
<dbReference type="InterPro" id="IPR052355">
    <property type="entry name" value="CENP-V-like"/>
</dbReference>
<dbReference type="PANTHER" id="PTHR28620:SF1">
    <property type="entry name" value="CENP-V_GFA DOMAIN-CONTAINING PROTEIN"/>
    <property type="match status" value="1"/>
</dbReference>
<keyword evidence="3" id="KW-0862">Zinc</keyword>
<accession>A0ABY6INM1</accession>
<evidence type="ECO:0000256" key="2">
    <source>
        <dbReference type="ARBA" id="ARBA00022723"/>
    </source>
</evidence>
<dbReference type="InterPro" id="IPR011057">
    <property type="entry name" value="Mss4-like_sf"/>
</dbReference>
<protein>
    <submittedName>
        <fullName evidence="5">GFA family protein</fullName>
    </submittedName>
</protein>
<feature type="domain" description="CENP-V/GFA" evidence="4">
    <location>
        <begin position="10"/>
        <end position="110"/>
    </location>
</feature>
<dbReference type="PROSITE" id="PS51891">
    <property type="entry name" value="CENP_V_GFA"/>
    <property type="match status" value="1"/>
</dbReference>